<dbReference type="InterPro" id="IPR010982">
    <property type="entry name" value="Lambda_DNA-bd_dom_sf"/>
</dbReference>
<reference evidence="6 7" key="1">
    <citation type="submission" date="2023-07" db="EMBL/GenBank/DDBJ databases">
        <title>Functional and genomic diversity of the sorghum phyllosphere microbiome.</title>
        <authorList>
            <person name="Shade A."/>
        </authorList>
    </citation>
    <scope>NUCLEOTIDE SEQUENCE [LARGE SCALE GENOMIC DNA]</scope>
    <source>
        <strain evidence="6 7">SORGH_AS_1126</strain>
    </source>
</reference>
<keyword evidence="4" id="KW-0812">Transmembrane</keyword>
<evidence type="ECO:0000256" key="1">
    <source>
        <dbReference type="ARBA" id="ARBA00023015"/>
    </source>
</evidence>
<dbReference type="EMBL" id="JAUTBL010000002">
    <property type="protein sequence ID" value="MDQ1186907.1"/>
    <property type="molecule type" value="Genomic_DNA"/>
</dbReference>
<accession>A0ABU0UPM9</accession>
<feature type="domain" description="HTH cro/C1-type" evidence="5">
    <location>
        <begin position="4"/>
        <end position="57"/>
    </location>
</feature>
<organism evidence="6 7">
    <name type="scientific">Agrobacterium larrymoorei</name>
    <dbReference type="NCBI Taxonomy" id="160699"/>
    <lineage>
        <taxon>Bacteria</taxon>
        <taxon>Pseudomonadati</taxon>
        <taxon>Pseudomonadota</taxon>
        <taxon>Alphaproteobacteria</taxon>
        <taxon>Hyphomicrobiales</taxon>
        <taxon>Rhizobiaceae</taxon>
        <taxon>Rhizobium/Agrobacterium group</taxon>
        <taxon>Agrobacterium</taxon>
    </lineage>
</organism>
<dbReference type="InterPro" id="IPR025698">
    <property type="entry name" value="2TM_dom"/>
</dbReference>
<dbReference type="SUPFAM" id="SSF47413">
    <property type="entry name" value="lambda repressor-like DNA-binding domains"/>
    <property type="match status" value="1"/>
</dbReference>
<dbReference type="CDD" id="cd00093">
    <property type="entry name" value="HTH_XRE"/>
    <property type="match status" value="1"/>
</dbReference>
<gene>
    <name evidence="6" type="ORF">QE408_004050</name>
</gene>
<protein>
    <submittedName>
        <fullName evidence="6">Transcriptional regulator with XRE-family HTH domain</fullName>
    </submittedName>
</protein>
<evidence type="ECO:0000259" key="5">
    <source>
        <dbReference type="PROSITE" id="PS50943"/>
    </source>
</evidence>
<evidence type="ECO:0000256" key="3">
    <source>
        <dbReference type="ARBA" id="ARBA00023163"/>
    </source>
</evidence>
<dbReference type="Gene3D" id="1.10.260.40">
    <property type="entry name" value="lambda repressor-like DNA-binding domains"/>
    <property type="match status" value="1"/>
</dbReference>
<keyword evidence="3" id="KW-0804">Transcription</keyword>
<dbReference type="SMART" id="SM00530">
    <property type="entry name" value="HTH_XRE"/>
    <property type="match status" value="1"/>
</dbReference>
<feature type="transmembrane region" description="Helical" evidence="4">
    <location>
        <begin position="90"/>
        <end position="110"/>
    </location>
</feature>
<evidence type="ECO:0000313" key="7">
    <source>
        <dbReference type="Proteomes" id="UP001224781"/>
    </source>
</evidence>
<name>A0ABU0UPM9_9HYPH</name>
<comment type="caution">
    <text evidence="6">The sequence shown here is derived from an EMBL/GenBank/DDBJ whole genome shotgun (WGS) entry which is preliminary data.</text>
</comment>
<dbReference type="Pfam" id="PF01381">
    <property type="entry name" value="HTH_3"/>
    <property type="match status" value="1"/>
</dbReference>
<keyword evidence="4" id="KW-0472">Membrane</keyword>
<dbReference type="RefSeq" id="WP_306934165.1">
    <property type="nucleotide sequence ID" value="NZ_JAUTBL010000002.1"/>
</dbReference>
<dbReference type="PANTHER" id="PTHR46797">
    <property type="entry name" value="HTH-TYPE TRANSCRIPTIONAL REGULATOR"/>
    <property type="match status" value="1"/>
</dbReference>
<evidence type="ECO:0000256" key="4">
    <source>
        <dbReference type="SAM" id="Phobius"/>
    </source>
</evidence>
<keyword evidence="2" id="KW-0238">DNA-binding</keyword>
<keyword evidence="1" id="KW-0805">Transcription regulation</keyword>
<keyword evidence="7" id="KW-1185">Reference proteome</keyword>
<feature type="transmembrane region" description="Helical" evidence="4">
    <location>
        <begin position="122"/>
        <end position="143"/>
    </location>
</feature>
<dbReference type="Proteomes" id="UP001224781">
    <property type="component" value="Unassembled WGS sequence"/>
</dbReference>
<dbReference type="PANTHER" id="PTHR46797:SF23">
    <property type="entry name" value="HTH-TYPE TRANSCRIPTIONAL REGULATOR SUTR"/>
    <property type="match status" value="1"/>
</dbReference>
<dbReference type="InterPro" id="IPR001387">
    <property type="entry name" value="Cro/C1-type_HTH"/>
</dbReference>
<evidence type="ECO:0000313" key="6">
    <source>
        <dbReference type="EMBL" id="MDQ1186907.1"/>
    </source>
</evidence>
<proteinExistence type="predicted"/>
<keyword evidence="4" id="KW-1133">Transmembrane helix</keyword>
<dbReference type="InterPro" id="IPR050807">
    <property type="entry name" value="TransReg_Diox_bact_type"/>
</dbReference>
<dbReference type="PROSITE" id="PS50943">
    <property type="entry name" value="HTH_CROC1"/>
    <property type="match status" value="1"/>
</dbReference>
<dbReference type="Pfam" id="PF13239">
    <property type="entry name" value="2TM"/>
    <property type="match status" value="1"/>
</dbReference>
<evidence type="ECO:0000256" key="2">
    <source>
        <dbReference type="ARBA" id="ARBA00023125"/>
    </source>
</evidence>
<sequence>MMLVQKLRLQRGWSQEQLATVSGLSVRTIQRIERGQSASLETLATLASVFEIDVSQLTVEKETDMQSIAVDSREAEEALAFERVRKIKKFYLHVAQYVLVIAMLVVINLVTSPHYFWAIWPALGWGVALAMNGMTTFDLVPFLNAAWERKKVEDYLGRKL</sequence>